<sequence>MTLQNFATKKDEGAYDQFAKGIDYLDVKVQLLLSYCVKIVFYLLLKLEGKPVKDHPLVESLIYTRILLEKLQPLDRKLRYYVDKTIQSAVLGATFQSDPLLYKPNPQSLVSRYSQPTTTDSEDVQGSGVYVPPKISAVYLEFLYVMVAEDKNHKVKEQEKRLEKLRATSVYQELREEFSELPKELKDFSAISVGSLFDGHDALKRRHSTAMGDQVKQIQALPPTHPLYPGPNLQDTTSINLASTHIKVGPLNTRPPSQTVQDRIPSNIKLNARPFPPSSFTLEKAETIEDDPSASINAQNDSGKKRSTKKKVRKGADRQLPAKIIEELPESALYNKLLDLEKRIDYTIFRKRLEIQDASRSPSKIKRTLRMYITSKFFGQSESSNSYSSWLLKIEGKILSDPTLAKSDAVKTKKKFSSFFDRIFILSNDETLPREQQFIEWKRSLDTVESDGFEIKRAGSRNVQCKIVMFLNYQPAQFKLAAGFSNLLGLHTATRSEIIAAFWQYLKMNKLQDKMDHSLIRNNEELQQLFGCTHMTFSSLAERMAPFLSPPDPVELHYQIRTEAECQEPLCYDLSVEIPDPGSQTSLQNFLMSDAECKKISECDAVIADLLAKIKDHKEKCDFMRGLVEDPVGFIDKWIASQSRDFQFAGEVPGSYEEERRADYYAKPWVEEAVWKYLGTGPQTVQRPIPAYLSF</sequence>
<evidence type="ECO:0000259" key="2">
    <source>
        <dbReference type="PROSITE" id="PS51925"/>
    </source>
</evidence>
<comment type="caution">
    <text evidence="3">The sequence shown here is derived from an EMBL/GenBank/DDBJ whole genome shotgun (WGS) entry which is preliminary data.</text>
</comment>
<dbReference type="PANTHER" id="PTHR13844">
    <property type="entry name" value="SWI/SNF-RELATED MATRIX-ASSOCIATED ACTIN-DEPENDENT REGULATOR OF CHROMATIN SUBFAMILY D"/>
    <property type="match status" value="1"/>
</dbReference>
<keyword evidence="4" id="KW-1185">Reference proteome</keyword>
<dbReference type="Pfam" id="PF02201">
    <property type="entry name" value="SWIB"/>
    <property type="match status" value="1"/>
</dbReference>
<gene>
    <name evidence="3" type="ORF">Zmor_027067</name>
</gene>
<dbReference type="SUPFAM" id="SSF47592">
    <property type="entry name" value="SWIB/MDM2 domain"/>
    <property type="match status" value="1"/>
</dbReference>
<dbReference type="Gene3D" id="1.10.245.10">
    <property type="entry name" value="SWIB/MDM2 domain"/>
    <property type="match status" value="1"/>
</dbReference>
<dbReference type="Pfam" id="PF04000">
    <property type="entry name" value="Sas10_Utp3"/>
    <property type="match status" value="1"/>
</dbReference>
<dbReference type="PROSITE" id="PS51925">
    <property type="entry name" value="SWIB_MDM2"/>
    <property type="match status" value="1"/>
</dbReference>
<proteinExistence type="predicted"/>
<name>A0AA38HK02_9CUCU</name>
<evidence type="ECO:0000256" key="1">
    <source>
        <dbReference type="SAM" id="MobiDB-lite"/>
    </source>
</evidence>
<dbReference type="Proteomes" id="UP001168821">
    <property type="component" value="Unassembled WGS sequence"/>
</dbReference>
<feature type="region of interest" description="Disordered" evidence="1">
    <location>
        <begin position="286"/>
        <end position="316"/>
    </location>
</feature>
<dbReference type="InterPro" id="IPR003121">
    <property type="entry name" value="SWIB_MDM2_domain"/>
</dbReference>
<dbReference type="InterPro" id="IPR007146">
    <property type="entry name" value="Sas10/Utp3/C1D"/>
</dbReference>
<protein>
    <recommendedName>
        <fullName evidence="2">DM2 domain-containing protein</fullName>
    </recommendedName>
</protein>
<dbReference type="SMART" id="SM00151">
    <property type="entry name" value="SWIB"/>
    <property type="match status" value="1"/>
</dbReference>
<dbReference type="InterPro" id="IPR036885">
    <property type="entry name" value="SWIB_MDM2_dom_sf"/>
</dbReference>
<accession>A0AA38HK02</accession>
<reference evidence="3" key="1">
    <citation type="journal article" date="2023" name="G3 (Bethesda)">
        <title>Whole genome assemblies of Zophobas morio and Tenebrio molitor.</title>
        <authorList>
            <person name="Kaur S."/>
            <person name="Stinson S.A."/>
            <person name="diCenzo G.C."/>
        </authorList>
    </citation>
    <scope>NUCLEOTIDE SEQUENCE</scope>
    <source>
        <strain evidence="3">QUZm001</strain>
    </source>
</reference>
<dbReference type="EMBL" id="JALNTZ010000831">
    <property type="protein sequence ID" value="KAJ3630102.1"/>
    <property type="molecule type" value="Genomic_DNA"/>
</dbReference>
<evidence type="ECO:0000313" key="4">
    <source>
        <dbReference type="Proteomes" id="UP001168821"/>
    </source>
</evidence>
<dbReference type="InterPro" id="IPR019835">
    <property type="entry name" value="SWIB_domain"/>
</dbReference>
<feature type="domain" description="DM2" evidence="2">
    <location>
        <begin position="473"/>
        <end position="550"/>
    </location>
</feature>
<organism evidence="3 4">
    <name type="scientific">Zophobas morio</name>
    <dbReference type="NCBI Taxonomy" id="2755281"/>
    <lineage>
        <taxon>Eukaryota</taxon>
        <taxon>Metazoa</taxon>
        <taxon>Ecdysozoa</taxon>
        <taxon>Arthropoda</taxon>
        <taxon>Hexapoda</taxon>
        <taxon>Insecta</taxon>
        <taxon>Pterygota</taxon>
        <taxon>Neoptera</taxon>
        <taxon>Endopterygota</taxon>
        <taxon>Coleoptera</taxon>
        <taxon>Polyphaga</taxon>
        <taxon>Cucujiformia</taxon>
        <taxon>Tenebrionidae</taxon>
        <taxon>Zophobas</taxon>
    </lineage>
</organism>
<evidence type="ECO:0000313" key="3">
    <source>
        <dbReference type="EMBL" id="KAJ3630102.1"/>
    </source>
</evidence>
<dbReference type="AlphaFoldDB" id="A0AA38HK02"/>